<sequence length="154" mass="18487">MSKPVKLEVLIDEMESQFEGYFYYSNRDTGEIVMVGEEIFTKAEDEDPIDGLEDWEQIEYAQATDILEHPSHYLELPDKEEINEYRMMENFCYSLNDGPTKERLISAIQGRRAFRRFKDQVDQLGLRKEWFAFRKNCYREEALDWCELHGLEYE</sequence>
<proteinExistence type="predicted"/>
<name>A0A0P6WQ34_9BACI</name>
<evidence type="ECO:0000313" key="1">
    <source>
        <dbReference type="EMBL" id="KPL58453.1"/>
    </source>
</evidence>
<dbReference type="InterPro" id="IPR005361">
    <property type="entry name" value="UPF0158"/>
</dbReference>
<dbReference type="Pfam" id="PF03682">
    <property type="entry name" value="UPF0158"/>
    <property type="match status" value="1"/>
</dbReference>
<comment type="caution">
    <text evidence="1">The sequence shown here is derived from an EMBL/GenBank/DDBJ whole genome shotgun (WGS) entry which is preliminary data.</text>
</comment>
<dbReference type="OrthoDB" id="48384at2"/>
<gene>
    <name evidence="1" type="ORF">AM506_16490</name>
</gene>
<evidence type="ECO:0000313" key="2">
    <source>
        <dbReference type="Proteomes" id="UP000050398"/>
    </source>
</evidence>
<dbReference type="Proteomes" id="UP000050398">
    <property type="component" value="Unassembled WGS sequence"/>
</dbReference>
<reference evidence="1 2" key="1">
    <citation type="submission" date="2015-08" db="EMBL/GenBank/DDBJ databases">
        <title>Draft Genome Sequence of Bacillus vietnamensis UCD-SED5.</title>
        <authorList>
            <person name="Lee R.D."/>
            <person name="Jospin G."/>
            <person name="Lang J.M."/>
            <person name="Coil D.A."/>
            <person name="Eisen J.A."/>
        </authorList>
    </citation>
    <scope>NUCLEOTIDE SEQUENCE [LARGE SCALE GENOMIC DNA]</scope>
    <source>
        <strain evidence="1 2">UCD-SED5</strain>
    </source>
</reference>
<protein>
    <submittedName>
        <fullName evidence="1">Uncharacterized protein</fullName>
    </submittedName>
</protein>
<accession>A0A0P6WQ34</accession>
<dbReference type="EMBL" id="LIXZ01000015">
    <property type="protein sequence ID" value="KPL58453.1"/>
    <property type="molecule type" value="Genomic_DNA"/>
</dbReference>
<organism evidence="1 2">
    <name type="scientific">Rossellomorea vietnamensis</name>
    <dbReference type="NCBI Taxonomy" id="218284"/>
    <lineage>
        <taxon>Bacteria</taxon>
        <taxon>Bacillati</taxon>
        <taxon>Bacillota</taxon>
        <taxon>Bacilli</taxon>
        <taxon>Bacillales</taxon>
        <taxon>Bacillaceae</taxon>
        <taxon>Rossellomorea</taxon>
    </lineage>
</organism>
<dbReference type="RefSeq" id="WP_060673576.1">
    <property type="nucleotide sequence ID" value="NZ_LIXZ01000015.1"/>
</dbReference>
<dbReference type="AlphaFoldDB" id="A0A0P6WQ34"/>